<sequence>MKRLWLVCCITLLGFVLPMLPVALPAAAFSPMPDSPSLSRPTLQMGPVRAPELEGGMAWFNVPGPLSLAQLRGKVVLLDFWTYCCINCLHVIPDLKALEAKYPNELVVIGVHSGKFKTEKETNSIQQAVVRYDIRHPVVNDANFAIWNAYAVRAWPTLVLISPDGYVASRYAGEGHREELDRDIAALIAEARKKGTLKLDPVEITPRPFQETDSPLRFPGKVYADAASQRLFIADTNHHRIVVAGFDGKVLDTIGSGAPGTRNGPYNFAEFQYPQGMALDGDFLYVADTGNHLLRRVNLKTRMVETVAGTGKNERSRQTGPGTSVGLSSPWDLAIHQRTLFIAMAGAHQIWQYNLDTGVVGPYAGTGAEGRQDGTLETAVFAQPSGLSTDGKRLYVADSEISAVRAIDLATGQVTTLAGGDLFDFGDTNGKGENARFQHPLGVAAAERKLYVADTYNHKLRTIDLRTRFVSNLIGSGMPGLQNDLPALFHEPGGLSYAAGKLFVADTNNHVIRLVEFEPTRVSTFAIDKLTAPTPIKLKDDALPNEEQIGVPTQRLTPGAGEIVVDIQLPPGFKYAPTAEQRYFVSIEAGTEGLTIPAKAMAVTSSKLRFPVSIPYTVTANGMGAFDVVVSVTFCKEGNEGFCSVATYRFHVPFIGRPKGSTKRPVLLKSIPPPTP</sequence>
<keyword evidence="1" id="KW-0677">Repeat</keyword>
<keyword evidence="4" id="KW-0413">Isomerase</keyword>
<dbReference type="InterPro" id="IPR045302">
    <property type="entry name" value="NHL2_NHL_rpt_dom"/>
</dbReference>
<dbReference type="PROSITE" id="PS51352">
    <property type="entry name" value="THIOREDOXIN_2"/>
    <property type="match status" value="1"/>
</dbReference>
<dbReference type="HOGENOM" id="CLU_013730_0_0_0"/>
<dbReference type="InterPro" id="IPR011042">
    <property type="entry name" value="6-blade_b-propeller_TolB-like"/>
</dbReference>
<dbReference type="PANTHER" id="PTHR46388">
    <property type="entry name" value="NHL REPEAT-CONTAINING PROTEIN 2"/>
    <property type="match status" value="1"/>
</dbReference>
<evidence type="ECO:0000313" key="5">
    <source>
        <dbReference type="Proteomes" id="UP000006791"/>
    </source>
</evidence>
<dbReference type="Gene3D" id="2.120.10.30">
    <property type="entry name" value="TolB, C-terminal domain"/>
    <property type="match status" value="3"/>
</dbReference>
<dbReference type="AlphaFoldDB" id="G2LK71"/>
<dbReference type="STRING" id="981222.Cabther_B0560"/>
<evidence type="ECO:0000256" key="2">
    <source>
        <dbReference type="SAM" id="MobiDB-lite"/>
    </source>
</evidence>
<organism evidence="4 5">
    <name type="scientific">Chloracidobacterium thermophilum (strain B)</name>
    <dbReference type="NCBI Taxonomy" id="981222"/>
    <lineage>
        <taxon>Bacteria</taxon>
        <taxon>Pseudomonadati</taxon>
        <taxon>Acidobacteriota</taxon>
        <taxon>Terriglobia</taxon>
        <taxon>Terriglobales</taxon>
        <taxon>Acidobacteriaceae</taxon>
        <taxon>Chloracidobacterium</taxon>
    </lineage>
</organism>
<dbReference type="Gene3D" id="3.40.30.10">
    <property type="entry name" value="Glutaredoxin"/>
    <property type="match status" value="1"/>
</dbReference>
<keyword evidence="5" id="KW-1185">Reference proteome</keyword>
<dbReference type="InterPro" id="IPR013766">
    <property type="entry name" value="Thioredoxin_domain"/>
</dbReference>
<dbReference type="Pfam" id="PF13905">
    <property type="entry name" value="Thioredoxin_8"/>
    <property type="match status" value="1"/>
</dbReference>
<gene>
    <name evidence="4" type="ordered locus">Cabther_B0560</name>
</gene>
<protein>
    <submittedName>
        <fullName evidence="4">Thiol-disulfide isomerase / thioredoxin</fullName>
    </submittedName>
</protein>
<dbReference type="GO" id="GO:0016853">
    <property type="term" value="F:isomerase activity"/>
    <property type="evidence" value="ECO:0007669"/>
    <property type="project" value="UniProtKB-KW"/>
</dbReference>
<dbReference type="SUPFAM" id="SSF52833">
    <property type="entry name" value="Thioredoxin-like"/>
    <property type="match status" value="1"/>
</dbReference>
<evidence type="ECO:0000259" key="3">
    <source>
        <dbReference type="PROSITE" id="PS51352"/>
    </source>
</evidence>
<evidence type="ECO:0000313" key="4">
    <source>
        <dbReference type="EMBL" id="AEP13558.1"/>
    </source>
</evidence>
<dbReference type="InterPro" id="IPR012336">
    <property type="entry name" value="Thioredoxin-like_fold"/>
</dbReference>
<dbReference type="EMBL" id="CP002515">
    <property type="protein sequence ID" value="AEP13558.1"/>
    <property type="molecule type" value="Genomic_DNA"/>
</dbReference>
<dbReference type="CDD" id="cd03012">
    <property type="entry name" value="TlpA_like_DipZ_like"/>
    <property type="match status" value="1"/>
</dbReference>
<dbReference type="CDD" id="cd14951">
    <property type="entry name" value="NHL-2_like"/>
    <property type="match status" value="1"/>
</dbReference>
<feature type="domain" description="Thioredoxin" evidence="3">
    <location>
        <begin position="20"/>
        <end position="189"/>
    </location>
</feature>
<proteinExistence type="predicted"/>
<dbReference type="SUPFAM" id="SSF63825">
    <property type="entry name" value="YWTD domain"/>
    <property type="match status" value="1"/>
</dbReference>
<name>G2LK71_CHLTF</name>
<dbReference type="InterPro" id="IPR036249">
    <property type="entry name" value="Thioredoxin-like_sf"/>
</dbReference>
<feature type="compositionally biased region" description="Polar residues" evidence="2">
    <location>
        <begin position="318"/>
        <end position="327"/>
    </location>
</feature>
<dbReference type="KEGG" id="ctm:Cabther_B0560"/>
<feature type="region of interest" description="Disordered" evidence="2">
    <location>
        <begin position="308"/>
        <end position="327"/>
    </location>
</feature>
<dbReference type="Proteomes" id="UP000006791">
    <property type="component" value="Chromosome 2"/>
</dbReference>
<dbReference type="InterPro" id="IPR001258">
    <property type="entry name" value="NHL_repeat"/>
</dbReference>
<evidence type="ECO:0000256" key="1">
    <source>
        <dbReference type="ARBA" id="ARBA00022737"/>
    </source>
</evidence>
<accession>G2LK71</accession>
<reference evidence="4 5" key="1">
    <citation type="journal article" date="2012" name="Environ. Microbiol.">
        <title>Complete genome of Candidatus Chloracidobacterium thermophilum, a chlorophyll-based photoheterotroph belonging to the phylum Acidobacteria.</title>
        <authorList>
            <person name="Garcia Costas A.M."/>
            <person name="Liu Z."/>
            <person name="Tomsho L.P."/>
            <person name="Schuster S.C."/>
            <person name="Ward D.M."/>
            <person name="Bryant D.A."/>
        </authorList>
    </citation>
    <scope>NUCLEOTIDE SEQUENCE [LARGE SCALE GENOMIC DNA]</scope>
    <source>
        <strain evidence="4 5">B</strain>
    </source>
</reference>
<dbReference type="PANTHER" id="PTHR46388:SF2">
    <property type="entry name" value="NHL REPEAT-CONTAINING PROTEIN 2"/>
    <property type="match status" value="1"/>
</dbReference>
<dbReference type="Pfam" id="PF01436">
    <property type="entry name" value="NHL"/>
    <property type="match status" value="1"/>
</dbReference>